<feature type="transmembrane region" description="Helical" evidence="2">
    <location>
        <begin position="15"/>
        <end position="35"/>
    </location>
</feature>
<keyword evidence="4" id="KW-0813">Transport</keyword>
<accession>A0ABS3NRT3</accession>
<dbReference type="InterPro" id="IPR003148">
    <property type="entry name" value="RCK_N"/>
</dbReference>
<evidence type="ECO:0000256" key="1">
    <source>
        <dbReference type="ARBA" id="ARBA00004651"/>
    </source>
</evidence>
<dbReference type="Gene3D" id="3.40.50.720">
    <property type="entry name" value="NAD(P)-binding Rossmann-like Domain"/>
    <property type="match status" value="1"/>
</dbReference>
<dbReference type="SUPFAM" id="SSF81324">
    <property type="entry name" value="Voltage-gated potassium channels"/>
    <property type="match status" value="1"/>
</dbReference>
<keyword evidence="5" id="KW-1185">Reference proteome</keyword>
<organism evidence="4 5">
    <name type="scientific">Bacillus arachidis</name>
    <dbReference type="NCBI Taxonomy" id="2819290"/>
    <lineage>
        <taxon>Bacteria</taxon>
        <taxon>Bacillati</taxon>
        <taxon>Bacillota</taxon>
        <taxon>Bacilli</taxon>
        <taxon>Bacillales</taxon>
        <taxon>Bacillaceae</taxon>
        <taxon>Bacillus</taxon>
    </lineage>
</organism>
<dbReference type="InterPro" id="IPR050721">
    <property type="entry name" value="Trk_Ktr_HKT_K-transport"/>
</dbReference>
<feature type="transmembrane region" description="Helical" evidence="2">
    <location>
        <begin position="246"/>
        <end position="265"/>
    </location>
</feature>
<dbReference type="Gene3D" id="1.10.287.70">
    <property type="match status" value="1"/>
</dbReference>
<keyword evidence="4" id="KW-0406">Ion transport</keyword>
<comment type="caution">
    <text evidence="4">The sequence shown here is derived from an EMBL/GenBank/DDBJ whole genome shotgun (WGS) entry which is preliminary data.</text>
</comment>
<evidence type="ECO:0000259" key="3">
    <source>
        <dbReference type="PROSITE" id="PS51201"/>
    </source>
</evidence>
<feature type="transmembrane region" description="Helical" evidence="2">
    <location>
        <begin position="42"/>
        <end position="61"/>
    </location>
</feature>
<evidence type="ECO:0000313" key="5">
    <source>
        <dbReference type="Proteomes" id="UP000677611"/>
    </source>
</evidence>
<evidence type="ECO:0000313" key="4">
    <source>
        <dbReference type="EMBL" id="MBO1623646.1"/>
    </source>
</evidence>
<feature type="domain" description="RCK N-terminal" evidence="3">
    <location>
        <begin position="114"/>
        <end position="239"/>
    </location>
</feature>
<reference evidence="4 5" key="1">
    <citation type="submission" date="2021-03" db="EMBL/GenBank/DDBJ databases">
        <title>Identification of novel Bacillus strains.</title>
        <authorList>
            <person name="Xiao Z."/>
            <person name="Li Y."/>
            <person name="Shen J."/>
        </authorList>
    </citation>
    <scope>NUCLEOTIDE SEQUENCE [LARGE SCALE GENOMIC DNA]</scope>
    <source>
        <strain evidence="4 5">SY8</strain>
    </source>
</reference>
<gene>
    <name evidence="4" type="ORF">J4P90_00010</name>
</gene>
<dbReference type="PROSITE" id="PS51201">
    <property type="entry name" value="RCK_N"/>
    <property type="match status" value="1"/>
</dbReference>
<keyword evidence="2" id="KW-1133">Transmembrane helix</keyword>
<protein>
    <submittedName>
        <fullName evidence="4">Potassium channel protein</fullName>
    </submittedName>
</protein>
<dbReference type="GO" id="GO:0034220">
    <property type="term" value="P:monoatomic ion transmembrane transport"/>
    <property type="evidence" value="ECO:0007669"/>
    <property type="project" value="UniProtKB-KW"/>
</dbReference>
<comment type="subcellular location">
    <subcellularLocation>
        <location evidence="1">Cell membrane</location>
        <topology evidence="1">Multi-pass membrane protein</topology>
    </subcellularLocation>
</comment>
<keyword evidence="2" id="KW-0812">Transmembrane</keyword>
<keyword evidence="2" id="KW-0472">Membrane</keyword>
<sequence length="332" mass="37449">MKSRANLVDVFRDSIIFRLISFIIILITVFGLLIYKFEPTYFSTWFDGIWWALVTTFTVGYGDYVPHTPIGKLTGMLLILLGTGFCSYYMVLFATEMISKQYMKIKGEEAASCHGHMIIVGWNERAKQVVSQMHVLEPKLDIVLIDETLSLLPKSFHHLEFIKGCPHHDQTLLKANVRTAQTILITADKEKNENLADTQSILNILTAKGLNPNIHCIAEILTSEQVQNASRAGATEIIEGNKLTSYVFTASLLFPSISGVLFTLYNEISENKLQLMNAPTVYIGKTFEACSGLLLKQDVLLLGVQRDEQYHINPVRSFIIIESDIFIVIKHE</sequence>
<dbReference type="InterPro" id="IPR013099">
    <property type="entry name" value="K_chnl_dom"/>
</dbReference>
<dbReference type="Proteomes" id="UP000677611">
    <property type="component" value="Unassembled WGS sequence"/>
</dbReference>
<keyword evidence="4" id="KW-0407">Ion channel</keyword>
<dbReference type="PANTHER" id="PTHR43833">
    <property type="entry name" value="POTASSIUM CHANNEL PROTEIN 2-RELATED-RELATED"/>
    <property type="match status" value="1"/>
</dbReference>
<dbReference type="EMBL" id="JAGDQJ010000001">
    <property type="protein sequence ID" value="MBO1623646.1"/>
    <property type="molecule type" value="Genomic_DNA"/>
</dbReference>
<dbReference type="InterPro" id="IPR036291">
    <property type="entry name" value="NAD(P)-bd_dom_sf"/>
</dbReference>
<dbReference type="RefSeq" id="WP_208016404.1">
    <property type="nucleotide sequence ID" value="NZ_JAGDQJ010000001.1"/>
</dbReference>
<dbReference type="Pfam" id="PF02254">
    <property type="entry name" value="TrkA_N"/>
    <property type="match status" value="1"/>
</dbReference>
<proteinExistence type="predicted"/>
<name>A0ABS3NRT3_9BACI</name>
<evidence type="ECO:0000256" key="2">
    <source>
        <dbReference type="SAM" id="Phobius"/>
    </source>
</evidence>
<dbReference type="PANTHER" id="PTHR43833:SF9">
    <property type="entry name" value="POTASSIUM CHANNEL PROTEIN YUGO-RELATED"/>
    <property type="match status" value="1"/>
</dbReference>
<dbReference type="Pfam" id="PF07885">
    <property type="entry name" value="Ion_trans_2"/>
    <property type="match status" value="1"/>
</dbReference>
<feature type="transmembrane region" description="Helical" evidence="2">
    <location>
        <begin position="73"/>
        <end position="94"/>
    </location>
</feature>
<dbReference type="SUPFAM" id="SSF51735">
    <property type="entry name" value="NAD(P)-binding Rossmann-fold domains"/>
    <property type="match status" value="1"/>
</dbReference>